<gene>
    <name evidence="1" type="ordered locus">AS9A_3786</name>
</gene>
<keyword evidence="2" id="KW-1185">Reference proteome</keyword>
<accession>F6EFW0</accession>
<dbReference type="KEGG" id="asd:AS9A_3786"/>
<evidence type="ECO:0000313" key="1">
    <source>
        <dbReference type="EMBL" id="AEF42224.1"/>
    </source>
</evidence>
<dbReference type="HOGENOM" id="CLU_2802981_0_0_11"/>
<dbReference type="EMBL" id="CP002786">
    <property type="protein sequence ID" value="AEF42224.1"/>
    <property type="molecule type" value="Genomic_DNA"/>
</dbReference>
<organism evidence="1 2">
    <name type="scientific">Hoyosella subflava (strain DSM 45089 / JCM 17490 / NBRC 109087 / DQS3-9A1)</name>
    <name type="common">Amycolicicoccus subflavus</name>
    <dbReference type="NCBI Taxonomy" id="443218"/>
    <lineage>
        <taxon>Bacteria</taxon>
        <taxon>Bacillati</taxon>
        <taxon>Actinomycetota</taxon>
        <taxon>Actinomycetes</taxon>
        <taxon>Mycobacteriales</taxon>
        <taxon>Hoyosellaceae</taxon>
        <taxon>Hoyosella</taxon>
    </lineage>
</organism>
<evidence type="ECO:0000313" key="2">
    <source>
        <dbReference type="Proteomes" id="UP000009235"/>
    </source>
</evidence>
<protein>
    <submittedName>
        <fullName evidence="1">Uncharacterized protein</fullName>
    </submittedName>
</protein>
<name>F6EFW0_HOYSD</name>
<proteinExistence type="predicted"/>
<dbReference type="Proteomes" id="UP000009235">
    <property type="component" value="Chromosome"/>
</dbReference>
<sequence>MSCETMRWQRHERRRAAIHGVRATGQRVAAATVRTLRIAGLPEWVLQGLRLGSARLRVVQRGRLGGR</sequence>
<dbReference type="AlphaFoldDB" id="F6EFW0"/>
<reference evidence="1 2" key="1">
    <citation type="journal article" date="2011" name="J. Bacteriol.">
        <title>Complete genome sequence of Amycolicicoccus subflavus DQS3-9A1T, an actinomycete isolated from crude oil-polluted soil.</title>
        <authorList>
            <person name="Cai M."/>
            <person name="Chen W.M."/>
            <person name="Nie Y."/>
            <person name="Chi C.Q."/>
            <person name="Wang Y.N."/>
            <person name="Tang Y.Q."/>
            <person name="Li G.Y."/>
            <person name="Wu X.L."/>
        </authorList>
    </citation>
    <scope>NUCLEOTIDE SEQUENCE [LARGE SCALE GENOMIC DNA]</scope>
    <source>
        <strain evidence="2">DSM 45089 / DQS3-9A1</strain>
    </source>
</reference>